<proteinExistence type="predicted"/>
<evidence type="ECO:0000313" key="1">
    <source>
        <dbReference type="EMBL" id="NDV87042.1"/>
    </source>
</evidence>
<dbReference type="Proteomes" id="UP000476332">
    <property type="component" value="Unassembled WGS sequence"/>
</dbReference>
<dbReference type="AlphaFoldDB" id="A0A6L9MHN0"/>
<keyword evidence="2" id="KW-1185">Reference proteome</keyword>
<evidence type="ECO:0000313" key="2">
    <source>
        <dbReference type="Proteomes" id="UP000476332"/>
    </source>
</evidence>
<comment type="caution">
    <text evidence="1">The sequence shown here is derived from an EMBL/GenBank/DDBJ whole genome shotgun (WGS) entry which is preliminary data.</text>
</comment>
<dbReference type="RefSeq" id="WP_163043799.1">
    <property type="nucleotide sequence ID" value="NZ_JAAAMJ010000006.1"/>
</dbReference>
<organism evidence="1 2">
    <name type="scientific">Aurantimonas aggregata</name>
    <dbReference type="NCBI Taxonomy" id="2047720"/>
    <lineage>
        <taxon>Bacteria</taxon>
        <taxon>Pseudomonadati</taxon>
        <taxon>Pseudomonadota</taxon>
        <taxon>Alphaproteobacteria</taxon>
        <taxon>Hyphomicrobiales</taxon>
        <taxon>Aurantimonadaceae</taxon>
        <taxon>Aurantimonas</taxon>
    </lineage>
</organism>
<sequence>MALNIKALSRYATSDRGSRNQANHYAYSTTEAAATINAAGYFNDGLTKFNLKKGDRIFCSVAVDGTPAMLDLIVTNVAAGVVTVATAA</sequence>
<reference evidence="1 2" key="1">
    <citation type="submission" date="2020-01" db="EMBL/GenBank/DDBJ databases">
        <title>Genomes of bacteria type strains.</title>
        <authorList>
            <person name="Chen J."/>
            <person name="Zhu S."/>
            <person name="Chen J."/>
        </authorList>
    </citation>
    <scope>NUCLEOTIDE SEQUENCE [LARGE SCALE GENOMIC DNA]</scope>
    <source>
        <strain evidence="1 2">KCTC 52919</strain>
    </source>
</reference>
<accession>A0A6L9MHN0</accession>
<protein>
    <submittedName>
        <fullName evidence="1">Uncharacterized protein</fullName>
    </submittedName>
</protein>
<gene>
    <name evidence="1" type="ORF">GTW51_10045</name>
</gene>
<dbReference type="EMBL" id="JAAAMJ010000006">
    <property type="protein sequence ID" value="NDV87042.1"/>
    <property type="molecule type" value="Genomic_DNA"/>
</dbReference>
<name>A0A6L9MHN0_9HYPH</name>